<evidence type="ECO:0000259" key="9">
    <source>
        <dbReference type="PROSITE" id="PS51352"/>
    </source>
</evidence>
<keyword evidence="5" id="KW-1015">Disulfide bond</keyword>
<evidence type="ECO:0000256" key="7">
    <source>
        <dbReference type="PIRNR" id="PIRNR000239"/>
    </source>
</evidence>
<reference evidence="10" key="1">
    <citation type="journal article" date="2018" name="Genome Biol. Evol.">
        <title>Nephromyces encodes a urate metabolism pathway and predicted peroxisomes, demonstrating these are not ancient losses of apicomplexans.</title>
        <authorList>
            <person name="Paight C."/>
            <person name="Slamovits C.H."/>
            <person name="Saffo M.B."/>
            <person name="Lane C.E."/>
        </authorList>
    </citation>
    <scope>NUCLEOTIDE SEQUENCE</scope>
    <source>
        <strain evidence="10">Cardio127</strain>
    </source>
</reference>
<dbReference type="OrthoDB" id="185659at2759"/>
<evidence type="ECO:0000256" key="6">
    <source>
        <dbReference type="ARBA" id="ARBA00023284"/>
    </source>
</evidence>
<dbReference type="InterPro" id="IPR013766">
    <property type="entry name" value="Thioredoxin_domain"/>
</dbReference>
<accession>A0A3Q8UBJ0</accession>
<evidence type="ECO:0000256" key="3">
    <source>
        <dbReference type="ARBA" id="ARBA00022490"/>
    </source>
</evidence>
<comment type="function">
    <text evidence="7">Thiol-specific peroxidase that catalyzes the reduction of hydrogen peroxide and organic hydroperoxides to water and alcohols, respectively.</text>
</comment>
<keyword evidence="4 7" id="KW-0560">Oxidoreductase</keyword>
<proteinExistence type="evidence at transcript level"/>
<dbReference type="InterPro" id="IPR024706">
    <property type="entry name" value="Peroxiredoxin_AhpC-typ"/>
</dbReference>
<dbReference type="GO" id="GO:0042744">
    <property type="term" value="P:hydrogen peroxide catabolic process"/>
    <property type="evidence" value="ECO:0007669"/>
    <property type="project" value="TreeGrafter"/>
</dbReference>
<reference evidence="11 12" key="2">
    <citation type="journal article" date="2020" name="bioRxiv">
        <title>Metabolic contributions of an alphaproteobacterial endosymbiont in the apicomplexan Cardiosporidium cionae.</title>
        <authorList>
            <person name="Hunter E.S."/>
            <person name="Paight C.J."/>
            <person name="Lane C.E."/>
        </authorList>
    </citation>
    <scope>NUCLEOTIDE SEQUENCE [LARGE SCALE GENOMIC DNA]</scope>
    <source>
        <strain evidence="11">ESH_2018</strain>
    </source>
</reference>
<evidence type="ECO:0000313" key="10">
    <source>
        <dbReference type="EMBL" id="AZL94284.1"/>
    </source>
</evidence>
<dbReference type="AlphaFoldDB" id="A0A3Q8UBJ0"/>
<dbReference type="CDD" id="cd03015">
    <property type="entry name" value="PRX_Typ2cys"/>
    <property type="match status" value="1"/>
</dbReference>
<keyword evidence="7" id="KW-0049">Antioxidant</keyword>
<name>A0A3Q8UBJ0_9APIC</name>
<feature type="active site" description="Cysteine sulfenic acid (-SOH) intermediate; for peroxidase activity" evidence="8">
    <location>
        <position position="50"/>
    </location>
</feature>
<dbReference type="FunFam" id="3.40.30.10:FF:000002">
    <property type="entry name" value="Alkyl hydroperoxide reductase C"/>
    <property type="match status" value="1"/>
</dbReference>
<comment type="similarity">
    <text evidence="2">Belongs to the peroxiredoxin family. AhpC/Prx1 subfamily.</text>
</comment>
<dbReference type="EMBL" id="MK212318">
    <property type="protein sequence ID" value="AZL94284.1"/>
    <property type="molecule type" value="mRNA"/>
</dbReference>
<dbReference type="GO" id="GO:0045454">
    <property type="term" value="P:cell redox homeostasis"/>
    <property type="evidence" value="ECO:0007669"/>
    <property type="project" value="TreeGrafter"/>
</dbReference>
<keyword evidence="3" id="KW-0963">Cytoplasm</keyword>
<evidence type="ECO:0000256" key="8">
    <source>
        <dbReference type="PIRSR" id="PIRSR000239-1"/>
    </source>
</evidence>
<dbReference type="PANTHER" id="PTHR10681:SF128">
    <property type="entry name" value="THIOREDOXIN-DEPENDENT PEROXIDE REDUCTASE, MITOCHONDRIAL"/>
    <property type="match status" value="1"/>
</dbReference>
<dbReference type="PANTHER" id="PTHR10681">
    <property type="entry name" value="THIOREDOXIN PEROXIDASE"/>
    <property type="match status" value="1"/>
</dbReference>
<gene>
    <name evidence="11" type="ORF">IE077_003774</name>
</gene>
<dbReference type="PIRSF" id="PIRSF000239">
    <property type="entry name" value="AHPC"/>
    <property type="match status" value="1"/>
</dbReference>
<evidence type="ECO:0000256" key="1">
    <source>
        <dbReference type="ARBA" id="ARBA00004496"/>
    </source>
</evidence>
<dbReference type="InterPro" id="IPR019479">
    <property type="entry name" value="Peroxiredoxin_C"/>
</dbReference>
<organism evidence="10">
    <name type="scientific">Cardiosporidium cionae</name>
    <dbReference type="NCBI Taxonomy" id="476202"/>
    <lineage>
        <taxon>Eukaryota</taxon>
        <taxon>Sar</taxon>
        <taxon>Alveolata</taxon>
        <taxon>Apicomplexa</taxon>
        <taxon>Aconoidasida</taxon>
        <taxon>Nephromycida</taxon>
        <taxon>Cardiosporidium</taxon>
    </lineage>
</organism>
<keyword evidence="12" id="KW-1185">Reference proteome</keyword>
<dbReference type="InterPro" id="IPR000866">
    <property type="entry name" value="AhpC/TSA"/>
</dbReference>
<dbReference type="GO" id="GO:0008379">
    <property type="term" value="F:thioredoxin peroxidase activity"/>
    <property type="evidence" value="ECO:0007669"/>
    <property type="project" value="TreeGrafter"/>
</dbReference>
<comment type="subcellular location">
    <subcellularLocation>
        <location evidence="1">Cytoplasm</location>
    </subcellularLocation>
</comment>
<evidence type="ECO:0000313" key="11">
    <source>
        <dbReference type="EMBL" id="KAF8819942.1"/>
    </source>
</evidence>
<dbReference type="GO" id="GO:0033554">
    <property type="term" value="P:cellular response to stress"/>
    <property type="evidence" value="ECO:0007669"/>
    <property type="project" value="TreeGrafter"/>
</dbReference>
<dbReference type="Pfam" id="PF00578">
    <property type="entry name" value="AhpC-TSA"/>
    <property type="match status" value="1"/>
</dbReference>
<sequence>MPTSVSQAAPYFHGTALLPDGSFGNIKLTNYLRKKSVLLFFYPFDFTFVCPSEIIAFDRAYEEFQKRDVEVIGCSVDSHHAHAAWSATPIEKGGIGKLQFPLLSDVSHKICADYGVLLPEGMALRGMFLIDKNGILQSSTINNLFLGRSVEEAMRMIDACIHYENYGEVCPANWKKGKKAIIASRDGISTYLKEEYTNGKVAVQ</sequence>
<evidence type="ECO:0000256" key="2">
    <source>
        <dbReference type="ARBA" id="ARBA00009796"/>
    </source>
</evidence>
<protein>
    <submittedName>
        <fullName evidence="11">Alkyl hydroperoxide reductase/ Thiol specific antioxidant/ Mal allergen</fullName>
    </submittedName>
    <submittedName>
        <fullName evidence="10">Peroxiredoxin 1</fullName>
    </submittedName>
</protein>
<dbReference type="Pfam" id="PF10417">
    <property type="entry name" value="1-cysPrx_C"/>
    <property type="match status" value="1"/>
</dbReference>
<dbReference type="InterPro" id="IPR036249">
    <property type="entry name" value="Thioredoxin-like_sf"/>
</dbReference>
<dbReference type="SUPFAM" id="SSF52833">
    <property type="entry name" value="Thioredoxin-like"/>
    <property type="match status" value="1"/>
</dbReference>
<dbReference type="PROSITE" id="PS51352">
    <property type="entry name" value="THIOREDOXIN_2"/>
    <property type="match status" value="1"/>
</dbReference>
<dbReference type="Proteomes" id="UP000823046">
    <property type="component" value="Unassembled WGS sequence"/>
</dbReference>
<evidence type="ECO:0000313" key="12">
    <source>
        <dbReference type="Proteomes" id="UP000823046"/>
    </source>
</evidence>
<dbReference type="Gene3D" id="3.40.30.10">
    <property type="entry name" value="Glutaredoxin"/>
    <property type="match status" value="1"/>
</dbReference>
<keyword evidence="6 7" id="KW-0676">Redox-active center</keyword>
<dbReference type="InterPro" id="IPR050217">
    <property type="entry name" value="Peroxiredoxin"/>
</dbReference>
<feature type="domain" description="Thioredoxin" evidence="9">
    <location>
        <begin position="3"/>
        <end position="162"/>
    </location>
</feature>
<dbReference type="GO" id="GO:0006979">
    <property type="term" value="P:response to oxidative stress"/>
    <property type="evidence" value="ECO:0007669"/>
    <property type="project" value="TreeGrafter"/>
</dbReference>
<dbReference type="EMBL" id="JADAQX010000541">
    <property type="protein sequence ID" value="KAF8819942.1"/>
    <property type="molecule type" value="Genomic_DNA"/>
</dbReference>
<evidence type="ECO:0000256" key="5">
    <source>
        <dbReference type="ARBA" id="ARBA00023157"/>
    </source>
</evidence>
<keyword evidence="7" id="KW-0575">Peroxidase</keyword>
<evidence type="ECO:0000256" key="4">
    <source>
        <dbReference type="ARBA" id="ARBA00023002"/>
    </source>
</evidence>
<dbReference type="GO" id="GO:0005829">
    <property type="term" value="C:cytosol"/>
    <property type="evidence" value="ECO:0007669"/>
    <property type="project" value="TreeGrafter"/>
</dbReference>